<accession>A0A3N2CZM1</accession>
<gene>
    <name evidence="1" type="ORF">EDD33_3884</name>
</gene>
<sequence length="75" mass="8384">MTQSVPSSDDPRVEVLQAVYDRVNSYEESATPEMIRKELDEAIAEAGIDVSEETRHTLAQHIDDRGGREDVAKLL</sequence>
<evidence type="ECO:0000313" key="2">
    <source>
        <dbReference type="Proteomes" id="UP000281738"/>
    </source>
</evidence>
<dbReference type="RefSeq" id="WP_056542912.1">
    <property type="nucleotide sequence ID" value="NZ_RKHO01000001.1"/>
</dbReference>
<keyword evidence="2" id="KW-1185">Reference proteome</keyword>
<organism evidence="1 2">
    <name type="scientific">Nocardioides aurantiacus</name>
    <dbReference type="NCBI Taxonomy" id="86796"/>
    <lineage>
        <taxon>Bacteria</taxon>
        <taxon>Bacillati</taxon>
        <taxon>Actinomycetota</taxon>
        <taxon>Actinomycetes</taxon>
        <taxon>Propionibacteriales</taxon>
        <taxon>Nocardioidaceae</taxon>
        <taxon>Nocardioides</taxon>
    </lineage>
</organism>
<evidence type="ECO:0000313" key="1">
    <source>
        <dbReference type="EMBL" id="ROR92979.1"/>
    </source>
</evidence>
<dbReference type="EMBL" id="RKHO01000001">
    <property type="protein sequence ID" value="ROR92979.1"/>
    <property type="molecule type" value="Genomic_DNA"/>
</dbReference>
<name>A0A3N2CZM1_9ACTN</name>
<dbReference type="Proteomes" id="UP000281738">
    <property type="component" value="Unassembled WGS sequence"/>
</dbReference>
<dbReference type="AlphaFoldDB" id="A0A3N2CZM1"/>
<proteinExistence type="predicted"/>
<comment type="caution">
    <text evidence="1">The sequence shown here is derived from an EMBL/GenBank/DDBJ whole genome shotgun (WGS) entry which is preliminary data.</text>
</comment>
<reference evidence="1 2" key="1">
    <citation type="submission" date="2018-11" db="EMBL/GenBank/DDBJ databases">
        <title>Sequencing the genomes of 1000 actinobacteria strains.</title>
        <authorList>
            <person name="Klenk H.-P."/>
        </authorList>
    </citation>
    <scope>NUCLEOTIDE SEQUENCE [LARGE SCALE GENOMIC DNA]</scope>
    <source>
        <strain evidence="1 2">DSM 12652</strain>
    </source>
</reference>
<protein>
    <submittedName>
        <fullName evidence="1">Uncharacterized protein</fullName>
    </submittedName>
</protein>
<dbReference type="OrthoDB" id="3828945at2"/>